<dbReference type="PANTHER" id="PTHR43591">
    <property type="entry name" value="METHYLTRANSFERASE"/>
    <property type="match status" value="1"/>
</dbReference>
<keyword evidence="2" id="KW-0489">Methyltransferase</keyword>
<sequence>MKVTWESADAYELYMGRWSRLVAVQFLEWLDPADGLKWLDVGIGTGTLSDLILNKYKPAELYAIDQSESFIKTAQMRLRKDIQLQVGNAMDLPIDDDAVNITVSGLLLNLPPEPELALKEMVRVTANNGTIAAYVWDYSGGMEMLNYFWEAAVELNLMADLMHEGKRYDHCDKPALKQLFVDAGMTDIAVTSIEIIQQFADFDQFWDPFQAGQGTAPTYLLSQKESEQTALRDLVKTHLPIAEDGSIKLRARAWAIKGVVTKLAKEEPEAERAPADEGGSDD</sequence>
<evidence type="ECO:0000313" key="3">
    <source>
        <dbReference type="Proteomes" id="UP000316649"/>
    </source>
</evidence>
<dbReference type="OrthoDB" id="9777830at2"/>
<dbReference type="PANTHER" id="PTHR43591:SF24">
    <property type="entry name" value="2-METHOXY-6-POLYPRENYL-1,4-BENZOQUINOL METHYLASE, MITOCHONDRIAL"/>
    <property type="match status" value="1"/>
</dbReference>
<dbReference type="GO" id="GO:0032259">
    <property type="term" value="P:methylation"/>
    <property type="evidence" value="ECO:0007669"/>
    <property type="project" value="UniProtKB-KW"/>
</dbReference>
<protein>
    <submittedName>
        <fullName evidence="2">Class I SAM-dependent methyltransferase</fullName>
    </submittedName>
</protein>
<dbReference type="InterPro" id="IPR013216">
    <property type="entry name" value="Methyltransf_11"/>
</dbReference>
<dbReference type="RefSeq" id="WP_144358082.1">
    <property type="nucleotide sequence ID" value="NZ_VMNH01000005.1"/>
</dbReference>
<dbReference type="EMBL" id="VMNH01000005">
    <property type="protein sequence ID" value="TVO76953.1"/>
    <property type="molecule type" value="Genomic_DNA"/>
</dbReference>
<feature type="domain" description="Methyltransferase type 11" evidence="1">
    <location>
        <begin position="39"/>
        <end position="132"/>
    </location>
</feature>
<dbReference type="Gene3D" id="3.40.50.150">
    <property type="entry name" value="Vaccinia Virus protein VP39"/>
    <property type="match status" value="1"/>
</dbReference>
<accession>A0A558DTQ4</accession>
<dbReference type="InterPro" id="IPR029063">
    <property type="entry name" value="SAM-dependent_MTases_sf"/>
</dbReference>
<dbReference type="CDD" id="cd02440">
    <property type="entry name" value="AdoMet_MTases"/>
    <property type="match status" value="1"/>
</dbReference>
<organism evidence="2 3">
    <name type="scientific">Sedimenticola selenatireducens</name>
    <dbReference type="NCBI Taxonomy" id="191960"/>
    <lineage>
        <taxon>Bacteria</taxon>
        <taxon>Pseudomonadati</taxon>
        <taxon>Pseudomonadota</taxon>
        <taxon>Gammaproteobacteria</taxon>
        <taxon>Chromatiales</taxon>
        <taxon>Sedimenticolaceae</taxon>
        <taxon>Sedimenticola</taxon>
    </lineage>
</organism>
<name>A0A558DTQ4_9GAMM</name>
<dbReference type="GO" id="GO:0008757">
    <property type="term" value="F:S-adenosylmethionine-dependent methyltransferase activity"/>
    <property type="evidence" value="ECO:0007669"/>
    <property type="project" value="InterPro"/>
</dbReference>
<keyword evidence="2" id="KW-0808">Transferase</keyword>
<dbReference type="SUPFAM" id="SSF53335">
    <property type="entry name" value="S-adenosyl-L-methionine-dependent methyltransferases"/>
    <property type="match status" value="1"/>
</dbReference>
<dbReference type="Proteomes" id="UP000316649">
    <property type="component" value="Unassembled WGS sequence"/>
</dbReference>
<evidence type="ECO:0000259" key="1">
    <source>
        <dbReference type="Pfam" id="PF08241"/>
    </source>
</evidence>
<dbReference type="AlphaFoldDB" id="A0A558DTQ4"/>
<reference evidence="2 3" key="1">
    <citation type="submission" date="2019-07" db="EMBL/GenBank/DDBJ databases">
        <title>The pathways for chlorine oxyanion respiration interact through the shared metabolite chlorate.</title>
        <authorList>
            <person name="Barnum T.P."/>
            <person name="Cheng Y."/>
            <person name="Hill K.A."/>
            <person name="Lucas L.N."/>
            <person name="Carlson H.K."/>
            <person name="Coates J.D."/>
        </authorList>
    </citation>
    <scope>NUCLEOTIDE SEQUENCE [LARGE SCALE GENOMIC DNA]</scope>
    <source>
        <strain evidence="2 3">BK-1</strain>
    </source>
</reference>
<dbReference type="Pfam" id="PF08241">
    <property type="entry name" value="Methyltransf_11"/>
    <property type="match status" value="1"/>
</dbReference>
<comment type="caution">
    <text evidence="2">The sequence shown here is derived from an EMBL/GenBank/DDBJ whole genome shotgun (WGS) entry which is preliminary data.</text>
</comment>
<keyword evidence="3" id="KW-1185">Reference proteome</keyword>
<evidence type="ECO:0000313" key="2">
    <source>
        <dbReference type="EMBL" id="TVO76953.1"/>
    </source>
</evidence>
<proteinExistence type="predicted"/>
<gene>
    <name evidence="2" type="ORF">FHP88_05885</name>
</gene>